<gene>
    <name evidence="3" type="primary">htpG_1</name>
    <name evidence="3" type="ORF">BerOc1_00977</name>
</gene>
<proteinExistence type="predicted"/>
<dbReference type="SUPFAM" id="SSF55874">
    <property type="entry name" value="ATPase domain of HSP90 chaperone/DNA topoisomerase II/histidine kinase"/>
    <property type="match status" value="1"/>
</dbReference>
<reference evidence="3 4" key="1">
    <citation type="submission" date="2015-09" db="EMBL/GenBank/DDBJ databases">
        <title>Genome of Desulfovibrio dechloracetivorans BerOc1, a mercury methylating strain isolated from highly hydrocarbons and metals contaminated coastal sediments.</title>
        <authorList>
            <person name="Goni Urriza M."/>
            <person name="Gassie C."/>
            <person name="Bouchez O."/>
            <person name="Klopp C."/>
            <person name="Ranchou-Peyruse A."/>
            <person name="Remy G."/>
        </authorList>
    </citation>
    <scope>NUCLEOTIDE SEQUENCE [LARGE SCALE GENOMIC DNA]</scope>
    <source>
        <strain evidence="3 4">BerOc1</strain>
    </source>
</reference>
<dbReference type="EMBL" id="LKAQ01000004">
    <property type="protein sequence ID" value="OIQ49058.1"/>
    <property type="molecule type" value="Genomic_DNA"/>
</dbReference>
<organism evidence="3 4">
    <name type="scientific">Pseudodesulfovibrio hydrargyri</name>
    <dbReference type="NCBI Taxonomy" id="2125990"/>
    <lineage>
        <taxon>Bacteria</taxon>
        <taxon>Pseudomonadati</taxon>
        <taxon>Thermodesulfobacteriota</taxon>
        <taxon>Desulfovibrionia</taxon>
        <taxon>Desulfovibrionales</taxon>
        <taxon>Desulfovibrionaceae</taxon>
    </lineage>
</organism>
<evidence type="ECO:0000256" key="2">
    <source>
        <dbReference type="SAM" id="MobiDB-lite"/>
    </source>
</evidence>
<dbReference type="RefSeq" id="WP_084641102.1">
    <property type="nucleotide sequence ID" value="NZ_LKAQ01000004.1"/>
</dbReference>
<dbReference type="Proteomes" id="UP000181901">
    <property type="component" value="Unassembled WGS sequence"/>
</dbReference>
<dbReference type="Pfam" id="PF13589">
    <property type="entry name" value="HATPase_c_3"/>
    <property type="match status" value="1"/>
</dbReference>
<protein>
    <submittedName>
        <fullName evidence="3">Chaperone protein HtpG</fullName>
    </submittedName>
</protein>
<dbReference type="OrthoDB" id="7452186at2"/>
<keyword evidence="4" id="KW-1185">Reference proteome</keyword>
<accession>A0A1J5MST8</accession>
<comment type="caution">
    <text evidence="3">The sequence shown here is derived from an EMBL/GenBank/DDBJ whole genome shotgun (WGS) entry which is preliminary data.</text>
</comment>
<sequence length="532" mass="61466">MGKIKFGKNVIENLTSGMYQDSRIVYREYIQNSADQIDIAVDNGLYGDGDSPKIDISIDKKKRLIRIEDNATGIEKALVHTELADVADSKKKREQNKGFRGIGRLGGLAYCDTLRFVTSAAGEDVKTVMEWNAQKCMQLINDSSVRDDAETILLDIIDYREEPCSEDEHFFKVELVGIKKENEDLLNVDRVKEYISENTPIPINNNFIFDKRIYEYAREKGYTFDEYNIFVNGEDMLKPYVNDLYEKSDSKKRKYDEIVDIKYREFKTSGGEPLAWMWYGVSSFERQIPQAFNRMRGIRLRKGNIQIGGSDCLAKLFKESRGTHYFLGEVHALHPDLIPNGRRDYFNENEIRVEFEEELRWFFGETLHKLYYAASNIKSALRAQGTFLEKQEQFVEKEKKGLWVNTDEKNELEVQLGQYEKKANTAKKRLDNWREKATEDASIQQVLSIVEGKHGVGLDSSAKTTRNTQKTSSKKKSQFMTDELTALAKKERKLVSRIYSVIRDVLKEDQSSRVIGAIQEELKCNGKKNTFN</sequence>
<evidence type="ECO:0000313" key="4">
    <source>
        <dbReference type="Proteomes" id="UP000181901"/>
    </source>
</evidence>
<evidence type="ECO:0000256" key="1">
    <source>
        <dbReference type="SAM" id="Coils"/>
    </source>
</evidence>
<name>A0A1J5MST8_9BACT</name>
<dbReference type="Gene3D" id="3.30.565.10">
    <property type="entry name" value="Histidine kinase-like ATPase, C-terminal domain"/>
    <property type="match status" value="1"/>
</dbReference>
<evidence type="ECO:0000313" key="3">
    <source>
        <dbReference type="EMBL" id="OIQ49058.1"/>
    </source>
</evidence>
<feature type="region of interest" description="Disordered" evidence="2">
    <location>
        <begin position="458"/>
        <end position="477"/>
    </location>
</feature>
<keyword evidence="1" id="KW-0175">Coiled coil</keyword>
<feature type="coiled-coil region" evidence="1">
    <location>
        <begin position="409"/>
        <end position="436"/>
    </location>
</feature>
<dbReference type="InterPro" id="IPR036890">
    <property type="entry name" value="HATPase_C_sf"/>
</dbReference>
<dbReference type="AlphaFoldDB" id="A0A1J5MST8"/>